<dbReference type="EMBL" id="SOEZ01000071">
    <property type="protein sequence ID" value="TFB47626.1"/>
    <property type="molecule type" value="Genomic_DNA"/>
</dbReference>
<dbReference type="RefSeq" id="WP_134492264.1">
    <property type="nucleotide sequence ID" value="NZ_SOEZ01000071.1"/>
</dbReference>
<evidence type="ECO:0000313" key="3">
    <source>
        <dbReference type="Proteomes" id="UP000297866"/>
    </source>
</evidence>
<evidence type="ECO:0000259" key="1">
    <source>
        <dbReference type="Pfam" id="PF11706"/>
    </source>
</evidence>
<protein>
    <submittedName>
        <fullName evidence="2">Zf-CGNR multi-domain protein</fullName>
    </submittedName>
</protein>
<dbReference type="InterPro" id="IPR023286">
    <property type="entry name" value="ABATE_dom_sf"/>
</dbReference>
<reference evidence="2 3" key="1">
    <citation type="submission" date="2019-03" db="EMBL/GenBank/DDBJ databases">
        <title>Genomics of glacier-inhabiting Cryobacterium strains.</title>
        <authorList>
            <person name="Liu Q."/>
            <person name="Xin Y.-H."/>
        </authorList>
    </citation>
    <scope>NUCLEOTIDE SEQUENCE [LARGE SCALE GENOMIC DNA]</scope>
    <source>
        <strain evidence="2 3">Sr47</strain>
    </source>
</reference>
<dbReference type="PANTHER" id="PTHR35525:SF3">
    <property type="entry name" value="BLL6575 PROTEIN"/>
    <property type="match status" value="1"/>
</dbReference>
<accession>A0A4R8UB21</accession>
<name>A0A4R8UB21_9MICO</name>
<evidence type="ECO:0000313" key="2">
    <source>
        <dbReference type="EMBL" id="TFB47626.1"/>
    </source>
</evidence>
<dbReference type="Pfam" id="PF07336">
    <property type="entry name" value="ABATE"/>
    <property type="match status" value="1"/>
</dbReference>
<gene>
    <name evidence="2" type="ORF">E3O23_14705</name>
</gene>
<dbReference type="OrthoDB" id="123307at2"/>
<dbReference type="Pfam" id="PF11706">
    <property type="entry name" value="zf-CGNR"/>
    <property type="match status" value="1"/>
</dbReference>
<organism evidence="2 3">
    <name type="scientific">Cryobacterium tagatosivorans</name>
    <dbReference type="NCBI Taxonomy" id="1259199"/>
    <lineage>
        <taxon>Bacteria</taxon>
        <taxon>Bacillati</taxon>
        <taxon>Actinomycetota</taxon>
        <taxon>Actinomycetes</taxon>
        <taxon>Micrococcales</taxon>
        <taxon>Microbacteriaceae</taxon>
        <taxon>Cryobacterium</taxon>
    </lineage>
</organism>
<keyword evidence="3" id="KW-1185">Reference proteome</keyword>
<feature type="domain" description="Zinc finger CGNR" evidence="1">
    <location>
        <begin position="118"/>
        <end position="160"/>
    </location>
</feature>
<dbReference type="Proteomes" id="UP000297866">
    <property type="component" value="Unassembled WGS sequence"/>
</dbReference>
<dbReference type="Gene3D" id="1.10.3300.10">
    <property type="entry name" value="Jann2411-like domain"/>
    <property type="match status" value="1"/>
</dbReference>
<dbReference type="InterPro" id="IPR010852">
    <property type="entry name" value="ABATE"/>
</dbReference>
<dbReference type="SUPFAM" id="SSF160904">
    <property type="entry name" value="Jann2411-like"/>
    <property type="match status" value="1"/>
</dbReference>
<comment type="caution">
    <text evidence="2">The sequence shown here is derived from an EMBL/GenBank/DDBJ whole genome shotgun (WGS) entry which is preliminary data.</text>
</comment>
<sequence length="162" mass="17229">MTDGRNESKVVRNGSQDADLLVDFLNTLDVEDGTDALATPAGLAAWATGHGLEPGGLDDARRTRDALRSLVTGGRPELPAVSLHPSCEGDGVCLRSNTVAEAAIAATVVLSIQGKIGRVKLCQAETCRFAYYDHSRNGSRAWCSMEICGNRSKARNFRAKPA</sequence>
<proteinExistence type="predicted"/>
<dbReference type="AlphaFoldDB" id="A0A4R8UB21"/>
<dbReference type="InterPro" id="IPR021005">
    <property type="entry name" value="Znf_CGNR"/>
</dbReference>
<dbReference type="PANTHER" id="PTHR35525">
    <property type="entry name" value="BLL6575 PROTEIN"/>
    <property type="match status" value="1"/>
</dbReference>